<dbReference type="SUPFAM" id="SSF50249">
    <property type="entry name" value="Nucleic acid-binding proteins"/>
    <property type="match status" value="1"/>
</dbReference>
<comment type="caution">
    <text evidence="9">The sequence shown here is derived from an EMBL/GenBank/DDBJ whole genome shotgun (WGS) entry which is preliminary data.</text>
</comment>
<dbReference type="EMBL" id="LAOA01000029">
    <property type="protein sequence ID" value="KJV76134.1"/>
    <property type="molecule type" value="Genomic_DNA"/>
</dbReference>
<evidence type="ECO:0000256" key="1">
    <source>
        <dbReference type="ARBA" id="ARBA00004496"/>
    </source>
</evidence>
<dbReference type="PANTHER" id="PTHR46565">
    <property type="entry name" value="COLD SHOCK DOMAIN PROTEIN 2"/>
    <property type="match status" value="1"/>
</dbReference>
<organism evidence="9 10">
    <name type="scientific">Orientia tsutsugamushi str. TA716</name>
    <dbReference type="NCBI Taxonomy" id="1359175"/>
    <lineage>
        <taxon>Bacteria</taxon>
        <taxon>Pseudomonadati</taxon>
        <taxon>Pseudomonadota</taxon>
        <taxon>Alphaproteobacteria</taxon>
        <taxon>Rickettsiales</taxon>
        <taxon>Rickettsiaceae</taxon>
        <taxon>Rickettsieae</taxon>
        <taxon>Orientia</taxon>
    </lineage>
</organism>
<dbReference type="GeneID" id="89458842"/>
<dbReference type="GO" id="GO:0005829">
    <property type="term" value="C:cytosol"/>
    <property type="evidence" value="ECO:0007669"/>
    <property type="project" value="UniProtKB-ARBA"/>
</dbReference>
<dbReference type="PROSITE" id="PS51857">
    <property type="entry name" value="CSD_2"/>
    <property type="match status" value="1"/>
</dbReference>
<dbReference type="SMART" id="SM00357">
    <property type="entry name" value="CSP"/>
    <property type="match status" value="1"/>
</dbReference>
<dbReference type="Gene3D" id="2.40.50.140">
    <property type="entry name" value="Nucleic acid-binding proteins"/>
    <property type="match status" value="1"/>
</dbReference>
<keyword evidence="5 9" id="KW-0238">DNA-binding</keyword>
<dbReference type="Pfam" id="PF00313">
    <property type="entry name" value="CSD"/>
    <property type="match status" value="1"/>
</dbReference>
<comment type="subcellular location">
    <subcellularLocation>
        <location evidence="1">Cytoplasm</location>
    </subcellularLocation>
</comment>
<protein>
    <recommendedName>
        <fullName evidence="2">Cold shock-like protein CspA</fullName>
    </recommendedName>
</protein>
<keyword evidence="7" id="KW-0804">Transcription</keyword>
<dbReference type="PRINTS" id="PR00050">
    <property type="entry name" value="COLDSHOCK"/>
</dbReference>
<sequence>MATGIVKWYNSVKGYGFIQPSEKVKDGGKMEDVFVHATAVVAAGVADLKEGQRVSFQIGSQKGRIYATNLVLD</sequence>
<proteinExistence type="predicted"/>
<evidence type="ECO:0000256" key="6">
    <source>
        <dbReference type="ARBA" id="ARBA00023159"/>
    </source>
</evidence>
<dbReference type="RefSeq" id="WP_011945048.1">
    <property type="nucleotide sequence ID" value="NZ_LAOA01000029.1"/>
</dbReference>
<accession>A0A0F3PA70</accession>
<evidence type="ECO:0000313" key="10">
    <source>
        <dbReference type="Proteomes" id="UP000033671"/>
    </source>
</evidence>
<dbReference type="InterPro" id="IPR002059">
    <property type="entry name" value="CSP_DNA-bd"/>
</dbReference>
<dbReference type="InterPro" id="IPR012340">
    <property type="entry name" value="NA-bd_OB-fold"/>
</dbReference>
<dbReference type="GO" id="GO:0003677">
    <property type="term" value="F:DNA binding"/>
    <property type="evidence" value="ECO:0007669"/>
    <property type="project" value="UniProtKB-KW"/>
</dbReference>
<evidence type="ECO:0000256" key="7">
    <source>
        <dbReference type="ARBA" id="ARBA00023163"/>
    </source>
</evidence>
<gene>
    <name evidence="9" type="ORF">OTSTA716_0919</name>
</gene>
<dbReference type="AlphaFoldDB" id="A0A0F3PA70"/>
<keyword evidence="4" id="KW-0805">Transcription regulation</keyword>
<evidence type="ECO:0000259" key="8">
    <source>
        <dbReference type="PROSITE" id="PS51857"/>
    </source>
</evidence>
<evidence type="ECO:0000256" key="3">
    <source>
        <dbReference type="ARBA" id="ARBA00022490"/>
    </source>
</evidence>
<dbReference type="CDD" id="cd04458">
    <property type="entry name" value="CSP_CDS"/>
    <property type="match status" value="1"/>
</dbReference>
<evidence type="ECO:0000313" key="9">
    <source>
        <dbReference type="EMBL" id="KJV76134.1"/>
    </source>
</evidence>
<name>A0A0F3PA70_ORITS</name>
<dbReference type="InterPro" id="IPR012156">
    <property type="entry name" value="Cold_shock_CspA"/>
</dbReference>
<dbReference type="PANTHER" id="PTHR46565:SF20">
    <property type="entry name" value="COLD SHOCK DOMAIN-CONTAINING PROTEIN 4"/>
    <property type="match status" value="1"/>
</dbReference>
<keyword evidence="6" id="KW-0010">Activator</keyword>
<dbReference type="InterPro" id="IPR011129">
    <property type="entry name" value="CSD"/>
</dbReference>
<dbReference type="Proteomes" id="UP000033671">
    <property type="component" value="Unassembled WGS sequence"/>
</dbReference>
<evidence type="ECO:0000256" key="4">
    <source>
        <dbReference type="ARBA" id="ARBA00023015"/>
    </source>
</evidence>
<keyword evidence="3" id="KW-0963">Cytoplasm</keyword>
<evidence type="ECO:0000256" key="5">
    <source>
        <dbReference type="ARBA" id="ARBA00023125"/>
    </source>
</evidence>
<dbReference type="PIRSF" id="PIRSF002599">
    <property type="entry name" value="Cold_shock_A"/>
    <property type="match status" value="1"/>
</dbReference>
<dbReference type="PATRIC" id="fig|1359175.3.peg.1728"/>
<feature type="domain" description="CSD" evidence="8">
    <location>
        <begin position="1"/>
        <end position="72"/>
    </location>
</feature>
<evidence type="ECO:0000256" key="2">
    <source>
        <dbReference type="ARBA" id="ARBA00022332"/>
    </source>
</evidence>
<reference evidence="9 10" key="1">
    <citation type="submission" date="2015-01" db="EMBL/GenBank/DDBJ databases">
        <title>Genome Sequencing of Rickettsiales.</title>
        <authorList>
            <person name="Daugherty S.C."/>
            <person name="Su Q."/>
            <person name="Abolude K."/>
            <person name="Beier-Sexton M."/>
            <person name="Carlyon J.A."/>
            <person name="Carter R."/>
            <person name="Day N.P."/>
            <person name="Dumler S.J."/>
            <person name="Dyachenko V."/>
            <person name="Godinez A."/>
            <person name="Kurtti T.J."/>
            <person name="Lichay M."/>
            <person name="Mullins K.E."/>
            <person name="Ott S."/>
            <person name="Pappas-Brown V."/>
            <person name="Paris D.H."/>
            <person name="Patel P."/>
            <person name="Richards A.L."/>
            <person name="Sadzewicz L."/>
            <person name="Sears K."/>
            <person name="Seidman D."/>
            <person name="Sengamalay N."/>
            <person name="Stenos J."/>
            <person name="Tallon L.J."/>
            <person name="Vincent G."/>
            <person name="Fraser C.M."/>
            <person name="Munderloh U."/>
            <person name="Dunning-Hotopp J.C."/>
        </authorList>
    </citation>
    <scope>NUCLEOTIDE SEQUENCE [LARGE SCALE GENOMIC DNA]</scope>
    <source>
        <strain evidence="9 10">TA716</strain>
    </source>
</reference>